<feature type="compositionally biased region" description="Low complexity" evidence="1">
    <location>
        <begin position="139"/>
        <end position="149"/>
    </location>
</feature>
<comment type="caution">
    <text evidence="2">The sequence shown here is derived from an EMBL/GenBank/DDBJ whole genome shotgun (WGS) entry which is preliminary data.</text>
</comment>
<dbReference type="Proteomes" id="UP001469553">
    <property type="component" value="Unassembled WGS sequence"/>
</dbReference>
<feature type="region of interest" description="Disordered" evidence="1">
    <location>
        <begin position="113"/>
        <end position="158"/>
    </location>
</feature>
<proteinExistence type="predicted"/>
<organism evidence="2 3">
    <name type="scientific">Ameca splendens</name>
    <dbReference type="NCBI Taxonomy" id="208324"/>
    <lineage>
        <taxon>Eukaryota</taxon>
        <taxon>Metazoa</taxon>
        <taxon>Chordata</taxon>
        <taxon>Craniata</taxon>
        <taxon>Vertebrata</taxon>
        <taxon>Euteleostomi</taxon>
        <taxon>Actinopterygii</taxon>
        <taxon>Neopterygii</taxon>
        <taxon>Teleostei</taxon>
        <taxon>Neoteleostei</taxon>
        <taxon>Acanthomorphata</taxon>
        <taxon>Ovalentaria</taxon>
        <taxon>Atherinomorphae</taxon>
        <taxon>Cyprinodontiformes</taxon>
        <taxon>Goodeidae</taxon>
        <taxon>Ameca</taxon>
    </lineage>
</organism>
<protein>
    <submittedName>
        <fullName evidence="2">Uncharacterized protein</fullName>
    </submittedName>
</protein>
<sequence>MLTPDSCFHLSETHTLLFSRGLAPCKRSKFSWCWKVFWRCNDYPDAPKRRNKYLHPSVTLLYVKGFNIFFRDGNSSEITTTYSRSCVWMTVDFSGTSVYPGPSSKICCPALGDESASGTTTTDDRSEASPKPDTRHSSSAEPAASSPRPIRVRHPDFG</sequence>
<name>A0ABV0XVD5_9TELE</name>
<reference evidence="2 3" key="1">
    <citation type="submission" date="2021-06" db="EMBL/GenBank/DDBJ databases">
        <authorList>
            <person name="Palmer J.M."/>
        </authorList>
    </citation>
    <scope>NUCLEOTIDE SEQUENCE [LARGE SCALE GENOMIC DNA]</scope>
    <source>
        <strain evidence="2 3">AS_MEX2019</strain>
        <tissue evidence="2">Muscle</tissue>
    </source>
</reference>
<dbReference type="EMBL" id="JAHRIP010012909">
    <property type="protein sequence ID" value="MEQ2285260.1"/>
    <property type="molecule type" value="Genomic_DNA"/>
</dbReference>
<evidence type="ECO:0000313" key="2">
    <source>
        <dbReference type="EMBL" id="MEQ2285260.1"/>
    </source>
</evidence>
<gene>
    <name evidence="2" type="ORF">AMECASPLE_029975</name>
</gene>
<accession>A0ABV0XVD5</accession>
<feature type="compositionally biased region" description="Basic and acidic residues" evidence="1">
    <location>
        <begin position="122"/>
        <end position="138"/>
    </location>
</feature>
<keyword evidence="3" id="KW-1185">Reference proteome</keyword>
<evidence type="ECO:0000256" key="1">
    <source>
        <dbReference type="SAM" id="MobiDB-lite"/>
    </source>
</evidence>
<evidence type="ECO:0000313" key="3">
    <source>
        <dbReference type="Proteomes" id="UP001469553"/>
    </source>
</evidence>